<keyword evidence="3" id="KW-1185">Reference proteome</keyword>
<proteinExistence type="predicted"/>
<evidence type="ECO:0000313" key="3">
    <source>
        <dbReference type="Proteomes" id="UP000419144"/>
    </source>
</evidence>
<dbReference type="AlphaFoldDB" id="A0A640KV19"/>
<feature type="transmembrane region" description="Helical" evidence="1">
    <location>
        <begin position="44"/>
        <end position="64"/>
    </location>
</feature>
<sequence>MRSRRLFSAAFWLCLRTRRAFTNAGSQLPRLELWRCRGTGPLIPLRWFLLDWLWLVWFFDLAIFSELNM</sequence>
<name>A0A640KV19_LEITA</name>
<keyword evidence="2" id="KW-0689">Ribosomal protein</keyword>
<dbReference type="VEuPathDB" id="TriTrypDB:LtaPh_3634931"/>
<gene>
    <name evidence="2" type="ORF">LtaPh_3634931</name>
</gene>
<dbReference type="EMBL" id="BLBS01000057">
    <property type="protein sequence ID" value="GET93426.1"/>
    <property type="molecule type" value="Genomic_DNA"/>
</dbReference>
<keyword evidence="1" id="KW-0812">Transmembrane</keyword>
<keyword evidence="1" id="KW-0472">Membrane</keyword>
<evidence type="ECO:0000256" key="1">
    <source>
        <dbReference type="SAM" id="Phobius"/>
    </source>
</evidence>
<evidence type="ECO:0000313" key="2">
    <source>
        <dbReference type="EMBL" id="GET93426.1"/>
    </source>
</evidence>
<accession>A0A640KV19</accession>
<reference evidence="2" key="1">
    <citation type="submission" date="2019-11" db="EMBL/GenBank/DDBJ databases">
        <title>Leishmania tarentolae CDS.</title>
        <authorList>
            <person name="Goto Y."/>
            <person name="Yamagishi J."/>
        </authorList>
    </citation>
    <scope>NUCLEOTIDE SEQUENCE [LARGE SCALE GENOMIC DNA]</scope>
    <source>
        <strain evidence="2">Parrot Tar II</strain>
    </source>
</reference>
<protein>
    <submittedName>
        <fullName evidence="2">Ribosomal protein L29, putative</fullName>
    </submittedName>
</protein>
<keyword evidence="2" id="KW-0687">Ribonucleoprotein</keyword>
<dbReference type="GO" id="GO:0005840">
    <property type="term" value="C:ribosome"/>
    <property type="evidence" value="ECO:0007669"/>
    <property type="project" value="UniProtKB-KW"/>
</dbReference>
<dbReference type="Proteomes" id="UP000419144">
    <property type="component" value="Unassembled WGS sequence"/>
</dbReference>
<comment type="caution">
    <text evidence="2">The sequence shown here is derived from an EMBL/GenBank/DDBJ whole genome shotgun (WGS) entry which is preliminary data.</text>
</comment>
<keyword evidence="1" id="KW-1133">Transmembrane helix</keyword>
<organism evidence="2 3">
    <name type="scientific">Leishmania tarentolae</name>
    <name type="common">Sauroleishmania tarentolae</name>
    <dbReference type="NCBI Taxonomy" id="5689"/>
    <lineage>
        <taxon>Eukaryota</taxon>
        <taxon>Discoba</taxon>
        <taxon>Euglenozoa</taxon>
        <taxon>Kinetoplastea</taxon>
        <taxon>Metakinetoplastina</taxon>
        <taxon>Trypanosomatida</taxon>
        <taxon>Trypanosomatidae</taxon>
        <taxon>Leishmaniinae</taxon>
        <taxon>Leishmania</taxon>
        <taxon>lizard Leishmania</taxon>
    </lineage>
</organism>